<sequence>MPLEAISMDEDRAGRRNIFSRGIDIVDADVIFVAEGIQPAGVAVGGDAGDDQSGFGGGGEPGTDAVGRGEGDVPG</sequence>
<comment type="caution">
    <text evidence="2">The sequence shown here is derived from an EMBL/GenBank/DDBJ whole genome shotgun (WGS) entry which is preliminary data.</text>
</comment>
<gene>
    <name evidence="2" type="ORF">BELL_0151g00160</name>
</gene>
<keyword evidence="3" id="KW-1185">Reference proteome</keyword>
<evidence type="ECO:0000256" key="1">
    <source>
        <dbReference type="SAM" id="MobiDB-lite"/>
    </source>
</evidence>
<name>A0A4Z1JSQ8_9HELO</name>
<dbReference type="Proteomes" id="UP000297229">
    <property type="component" value="Unassembled WGS sequence"/>
</dbReference>
<protein>
    <submittedName>
        <fullName evidence="2">Uncharacterized protein</fullName>
    </submittedName>
</protein>
<dbReference type="EMBL" id="PQXM01000150">
    <property type="protein sequence ID" value="TGO76526.1"/>
    <property type="molecule type" value="Genomic_DNA"/>
</dbReference>
<feature type="region of interest" description="Disordered" evidence="1">
    <location>
        <begin position="43"/>
        <end position="75"/>
    </location>
</feature>
<organism evidence="2 3">
    <name type="scientific">Botrytis elliptica</name>
    <dbReference type="NCBI Taxonomy" id="278938"/>
    <lineage>
        <taxon>Eukaryota</taxon>
        <taxon>Fungi</taxon>
        <taxon>Dikarya</taxon>
        <taxon>Ascomycota</taxon>
        <taxon>Pezizomycotina</taxon>
        <taxon>Leotiomycetes</taxon>
        <taxon>Helotiales</taxon>
        <taxon>Sclerotiniaceae</taxon>
        <taxon>Botrytis</taxon>
    </lineage>
</organism>
<dbReference type="AlphaFoldDB" id="A0A4Z1JSQ8"/>
<proteinExistence type="predicted"/>
<evidence type="ECO:0000313" key="2">
    <source>
        <dbReference type="EMBL" id="TGO76526.1"/>
    </source>
</evidence>
<accession>A0A4Z1JSQ8</accession>
<reference evidence="2 3" key="1">
    <citation type="submission" date="2017-12" db="EMBL/GenBank/DDBJ databases">
        <title>Comparative genomics of Botrytis spp.</title>
        <authorList>
            <person name="Valero-Jimenez C.A."/>
            <person name="Tapia P."/>
            <person name="Veloso J."/>
            <person name="Silva-Moreno E."/>
            <person name="Staats M."/>
            <person name="Valdes J.H."/>
            <person name="Van Kan J.A.L."/>
        </authorList>
    </citation>
    <scope>NUCLEOTIDE SEQUENCE [LARGE SCALE GENOMIC DNA]</scope>
    <source>
        <strain evidence="2 3">Be9601</strain>
    </source>
</reference>
<evidence type="ECO:0000313" key="3">
    <source>
        <dbReference type="Proteomes" id="UP000297229"/>
    </source>
</evidence>